<feature type="compositionally biased region" description="Basic and acidic residues" evidence="1">
    <location>
        <begin position="312"/>
        <end position="327"/>
    </location>
</feature>
<keyword evidence="3" id="KW-1185">Reference proteome</keyword>
<dbReference type="STRING" id="1841610.A6X21_09960"/>
<dbReference type="RefSeq" id="WP_068850425.1">
    <property type="nucleotide sequence ID" value="NZ_LYDR01000144.1"/>
</dbReference>
<feature type="region of interest" description="Disordered" evidence="1">
    <location>
        <begin position="304"/>
        <end position="327"/>
    </location>
</feature>
<gene>
    <name evidence="2" type="ORF">A6X21_09960</name>
</gene>
<evidence type="ECO:0000313" key="3">
    <source>
        <dbReference type="Proteomes" id="UP000094828"/>
    </source>
</evidence>
<accession>A0A1C3E792</accession>
<name>A0A1C3E792_9PLAN</name>
<sequence>MRFSPRDASPRLSDHALAKGLLFNLLSALLIWSGFGLTTDSASGADLFDKHDFSLVKKAASELSPVARISMQDASKLKPLSATISTPCLIVKTSEGNFAKMLVSWGFRKHGEDRLPVLLIERFVTYRGDRPDMTAATGKDILLFAGFEFDFDIGQVVPAKAGGDISFSAESVLEAVPPAALFTLSKSFVSTEGPSSAPGDVSSGQGFAGDWIVNADDRWNGEWSLKVDSEGRILGKFVSAESRNTYDITGNVSGLPHQARLEIFLANTQVSVEAYLWSNTQNDMAGVVTVAGRKFGFFARRAQADQAAPQTKAEKQESAPEKGAGDK</sequence>
<evidence type="ECO:0000256" key="1">
    <source>
        <dbReference type="SAM" id="MobiDB-lite"/>
    </source>
</evidence>
<comment type="caution">
    <text evidence="2">The sequence shown here is derived from an EMBL/GenBank/DDBJ whole genome shotgun (WGS) entry which is preliminary data.</text>
</comment>
<protein>
    <submittedName>
        <fullName evidence="2">Uncharacterized protein</fullName>
    </submittedName>
</protein>
<organism evidence="2 3">
    <name type="scientific">Planctopirus hydrillae</name>
    <dbReference type="NCBI Taxonomy" id="1841610"/>
    <lineage>
        <taxon>Bacteria</taxon>
        <taxon>Pseudomonadati</taxon>
        <taxon>Planctomycetota</taxon>
        <taxon>Planctomycetia</taxon>
        <taxon>Planctomycetales</taxon>
        <taxon>Planctomycetaceae</taxon>
        <taxon>Planctopirus</taxon>
    </lineage>
</organism>
<evidence type="ECO:0000313" key="2">
    <source>
        <dbReference type="EMBL" id="ODA29125.1"/>
    </source>
</evidence>
<proteinExistence type="predicted"/>
<dbReference type="Proteomes" id="UP000094828">
    <property type="component" value="Unassembled WGS sequence"/>
</dbReference>
<reference evidence="2 3" key="1">
    <citation type="submission" date="2016-05" db="EMBL/GenBank/DDBJ databases">
        <title>Genomic and physiological characterization of Planctopirus sp. isolated from fresh water lake.</title>
        <authorList>
            <person name="Subhash Y."/>
            <person name="Ramana C."/>
        </authorList>
    </citation>
    <scope>NUCLEOTIDE SEQUENCE [LARGE SCALE GENOMIC DNA]</scope>
    <source>
        <strain evidence="2 3">JC280</strain>
    </source>
</reference>
<dbReference type="OrthoDB" id="210515at2"/>
<dbReference type="AlphaFoldDB" id="A0A1C3E792"/>
<dbReference type="EMBL" id="LYDR01000144">
    <property type="protein sequence ID" value="ODA29125.1"/>
    <property type="molecule type" value="Genomic_DNA"/>
</dbReference>